<dbReference type="InterPro" id="IPR051906">
    <property type="entry name" value="TolC-like"/>
</dbReference>
<organism evidence="8 9">
    <name type="scientific">Frigoriglobus tundricola</name>
    <dbReference type="NCBI Taxonomy" id="2774151"/>
    <lineage>
        <taxon>Bacteria</taxon>
        <taxon>Pseudomonadati</taxon>
        <taxon>Planctomycetota</taxon>
        <taxon>Planctomycetia</taxon>
        <taxon>Gemmatales</taxon>
        <taxon>Gemmataceae</taxon>
        <taxon>Frigoriglobus</taxon>
    </lineage>
</organism>
<keyword evidence="2" id="KW-1134">Transmembrane beta strand</keyword>
<evidence type="ECO:0000256" key="4">
    <source>
        <dbReference type="ARBA" id="ARBA00023136"/>
    </source>
</evidence>
<dbReference type="AlphaFoldDB" id="A0A6M5Z418"/>
<keyword evidence="3" id="KW-0812">Transmembrane</keyword>
<evidence type="ECO:0000256" key="7">
    <source>
        <dbReference type="SAM" id="SignalP"/>
    </source>
</evidence>
<feature type="signal peptide" evidence="7">
    <location>
        <begin position="1"/>
        <end position="31"/>
    </location>
</feature>
<feature type="region of interest" description="Disordered" evidence="6">
    <location>
        <begin position="61"/>
        <end position="83"/>
    </location>
</feature>
<keyword evidence="5" id="KW-0998">Cell outer membrane</keyword>
<dbReference type="RefSeq" id="WP_171474819.1">
    <property type="nucleotide sequence ID" value="NZ_CP053452.2"/>
</dbReference>
<proteinExistence type="predicted"/>
<evidence type="ECO:0000256" key="3">
    <source>
        <dbReference type="ARBA" id="ARBA00022692"/>
    </source>
</evidence>
<dbReference type="GO" id="GO:0009279">
    <property type="term" value="C:cell outer membrane"/>
    <property type="evidence" value="ECO:0007669"/>
    <property type="project" value="UniProtKB-SubCell"/>
</dbReference>
<keyword evidence="7" id="KW-0732">Signal</keyword>
<feature type="chain" id="PRO_5027034666" description="Outer membrane efflux protein" evidence="7">
    <location>
        <begin position="32"/>
        <end position="472"/>
    </location>
</feature>
<dbReference type="PANTHER" id="PTHR30026">
    <property type="entry name" value="OUTER MEMBRANE PROTEIN TOLC"/>
    <property type="match status" value="1"/>
</dbReference>
<evidence type="ECO:0000313" key="9">
    <source>
        <dbReference type="Proteomes" id="UP000503447"/>
    </source>
</evidence>
<evidence type="ECO:0000313" key="8">
    <source>
        <dbReference type="EMBL" id="QJW99952.1"/>
    </source>
</evidence>
<name>A0A6M5Z418_9BACT</name>
<evidence type="ECO:0000256" key="1">
    <source>
        <dbReference type="ARBA" id="ARBA00004442"/>
    </source>
</evidence>
<dbReference type="PANTHER" id="PTHR30026:SF20">
    <property type="entry name" value="OUTER MEMBRANE PROTEIN TOLC"/>
    <property type="match status" value="1"/>
</dbReference>
<reference evidence="9" key="1">
    <citation type="submission" date="2020-05" db="EMBL/GenBank/DDBJ databases">
        <title>Frigoriglobus tundricola gen. nov., sp. nov., a psychrotolerant cellulolytic planctomycete of the family Gemmataceae with two divergent copies of 16S rRNA gene.</title>
        <authorList>
            <person name="Kulichevskaya I.S."/>
            <person name="Ivanova A.A."/>
            <person name="Naumoff D.G."/>
            <person name="Beletsky A.V."/>
            <person name="Rijpstra W.I.C."/>
            <person name="Sinninghe Damste J.S."/>
            <person name="Mardanov A.V."/>
            <person name="Ravin N.V."/>
            <person name="Dedysh S.N."/>
        </authorList>
    </citation>
    <scope>NUCLEOTIDE SEQUENCE [LARGE SCALE GENOMIC DNA]</scope>
    <source>
        <strain evidence="9">PL17</strain>
    </source>
</reference>
<evidence type="ECO:0000256" key="6">
    <source>
        <dbReference type="SAM" id="MobiDB-lite"/>
    </source>
</evidence>
<dbReference type="SUPFAM" id="SSF56954">
    <property type="entry name" value="Outer membrane efflux proteins (OEP)"/>
    <property type="match status" value="1"/>
</dbReference>
<accession>A0A6M5Z418</accession>
<evidence type="ECO:0000256" key="2">
    <source>
        <dbReference type="ARBA" id="ARBA00022452"/>
    </source>
</evidence>
<dbReference type="GO" id="GO:1990281">
    <property type="term" value="C:efflux pump complex"/>
    <property type="evidence" value="ECO:0007669"/>
    <property type="project" value="TreeGrafter"/>
</dbReference>
<evidence type="ECO:0000256" key="5">
    <source>
        <dbReference type="ARBA" id="ARBA00023237"/>
    </source>
</evidence>
<evidence type="ECO:0008006" key="10">
    <source>
        <dbReference type="Google" id="ProtNLM"/>
    </source>
</evidence>
<comment type="subcellular location">
    <subcellularLocation>
        <location evidence="1">Cell outer membrane</location>
    </subcellularLocation>
</comment>
<dbReference type="Proteomes" id="UP000503447">
    <property type="component" value="Chromosome"/>
</dbReference>
<dbReference type="GO" id="GO:0015288">
    <property type="term" value="F:porin activity"/>
    <property type="evidence" value="ECO:0007669"/>
    <property type="project" value="TreeGrafter"/>
</dbReference>
<protein>
    <recommendedName>
        <fullName evidence="10">Outer membrane efflux protein</fullName>
    </recommendedName>
</protein>
<dbReference type="EMBL" id="CP053452">
    <property type="protein sequence ID" value="QJW99952.1"/>
    <property type="molecule type" value="Genomic_DNA"/>
</dbReference>
<dbReference type="KEGG" id="ftj:FTUN_7575"/>
<keyword evidence="9" id="KW-1185">Reference proteome</keyword>
<keyword evidence="4" id="KW-0472">Membrane</keyword>
<sequence>MRLPARTPVYAVRLVAGLVPLSAVLVATVNGQPVPVNPTVPAPVPSVHGHTVKFQNPLPAPAAAQAQKEKDKNGLGAENRYPESGPELTLGECIAVALERQPSLKAVKDSTAATEAGYRALTNFGTASTLVSPDIEIRKQQAKRGLMATAAEYQKLHNEVVQDVTRLYYTAVYAKQQQELAETVILRLDFLVDIGRILLKDPKIDPKTLEGFNTLKLRMMENGLLEAKKLHVTAMVGRQKALAGLREVMGVDARTFPFRIKDAALPVMKQNVEITRERVVELALERRPELVLASAGVDAFRLEVYAQGRIPFKRVVPTLAQGADLHSKEIPQASRGAEYRPGGILPEMPPQLVGSKYDRVCRAMAFAQRAEAVYEKARNLIIADAETIFYDFDAASEKLSLSKEQFDLSVDLQKRVRDVADNTKAKDQLVQAEVIAAKAQSDYVQAVHEYLLALAALERVTAGGIRPTFPGR</sequence>
<dbReference type="GO" id="GO:0015562">
    <property type="term" value="F:efflux transmembrane transporter activity"/>
    <property type="evidence" value="ECO:0007669"/>
    <property type="project" value="InterPro"/>
</dbReference>
<gene>
    <name evidence="8" type="ORF">FTUN_7575</name>
</gene>
<dbReference type="Gene3D" id="1.20.1600.10">
    <property type="entry name" value="Outer membrane efflux proteins (OEP)"/>
    <property type="match status" value="2"/>
</dbReference>